<gene>
    <name evidence="4" type="ORF">BGZ65_009604</name>
</gene>
<dbReference type="SUPFAM" id="SSF51735">
    <property type="entry name" value="NAD(P)-binding Rossmann-fold domains"/>
    <property type="match status" value="1"/>
</dbReference>
<dbReference type="AlphaFoldDB" id="A0A9P6LWF8"/>
<protein>
    <submittedName>
        <fullName evidence="4">Uncharacterized protein</fullName>
    </submittedName>
</protein>
<proteinExistence type="inferred from homology"/>
<comment type="caution">
    <text evidence="4">The sequence shown here is derived from an EMBL/GenBank/DDBJ whole genome shotgun (WGS) entry which is preliminary data.</text>
</comment>
<reference evidence="4" key="1">
    <citation type="journal article" date="2020" name="Fungal Divers.">
        <title>Resolving the Mortierellaceae phylogeny through synthesis of multi-gene phylogenetics and phylogenomics.</title>
        <authorList>
            <person name="Vandepol N."/>
            <person name="Liber J."/>
            <person name="Desiro A."/>
            <person name="Na H."/>
            <person name="Kennedy M."/>
            <person name="Barry K."/>
            <person name="Grigoriev I.V."/>
            <person name="Miller A.N."/>
            <person name="O'Donnell K."/>
            <person name="Stajich J.E."/>
            <person name="Bonito G."/>
        </authorList>
    </citation>
    <scope>NUCLEOTIDE SEQUENCE</scope>
    <source>
        <strain evidence="4">MES-2147</strain>
    </source>
</reference>
<dbReference type="OrthoDB" id="191139at2759"/>
<dbReference type="EMBL" id="JAAAHW010007738">
    <property type="protein sequence ID" value="KAF9946530.1"/>
    <property type="molecule type" value="Genomic_DNA"/>
</dbReference>
<sequence>MLDFIYDLDYWKTYVQPSNFSLEQIPDLTSKVAIVTGANNGLGYETALALARNGAHVFLACRNRTKALAAIERMERELAETAPQIYPKIDFLCLDLADLRTVAHSAGEFLSKKLPLHILVNNAGLGLSAPKLTRDGIELVFAVNHMGSAAHEMHLPEGGIQFGTLGQPDAESPFVNYNRSKLANILYVKALARRLSSAGNHQVFVNAVHPGYCGTAIDDSAQLTVGYMASQVMLKARELIGRTPADGALTQLYCATSTEIEEKKLSGRYFVPDGHELRPGSYAMDEELQERLFKYSEDFMIKRRLLPE</sequence>
<dbReference type="PRINTS" id="PR00081">
    <property type="entry name" value="GDHRDH"/>
</dbReference>
<organism evidence="4 5">
    <name type="scientific">Modicella reniformis</name>
    <dbReference type="NCBI Taxonomy" id="1440133"/>
    <lineage>
        <taxon>Eukaryota</taxon>
        <taxon>Fungi</taxon>
        <taxon>Fungi incertae sedis</taxon>
        <taxon>Mucoromycota</taxon>
        <taxon>Mortierellomycotina</taxon>
        <taxon>Mortierellomycetes</taxon>
        <taxon>Mortierellales</taxon>
        <taxon>Mortierellaceae</taxon>
        <taxon>Modicella</taxon>
    </lineage>
</organism>
<evidence type="ECO:0000256" key="3">
    <source>
        <dbReference type="ARBA" id="ARBA00023002"/>
    </source>
</evidence>
<keyword evidence="2" id="KW-0521">NADP</keyword>
<dbReference type="GO" id="GO:0016491">
    <property type="term" value="F:oxidoreductase activity"/>
    <property type="evidence" value="ECO:0007669"/>
    <property type="project" value="UniProtKB-KW"/>
</dbReference>
<accession>A0A9P6LWF8</accession>
<dbReference type="Proteomes" id="UP000749646">
    <property type="component" value="Unassembled WGS sequence"/>
</dbReference>
<evidence type="ECO:0000256" key="2">
    <source>
        <dbReference type="ARBA" id="ARBA00022857"/>
    </source>
</evidence>
<dbReference type="InterPro" id="IPR036291">
    <property type="entry name" value="NAD(P)-bd_dom_sf"/>
</dbReference>
<evidence type="ECO:0000256" key="1">
    <source>
        <dbReference type="ARBA" id="ARBA00006484"/>
    </source>
</evidence>
<dbReference type="Gene3D" id="3.40.50.720">
    <property type="entry name" value="NAD(P)-binding Rossmann-like Domain"/>
    <property type="match status" value="1"/>
</dbReference>
<keyword evidence="5" id="KW-1185">Reference proteome</keyword>
<dbReference type="PANTHER" id="PTHR24320">
    <property type="entry name" value="RETINOL DEHYDROGENASE"/>
    <property type="match status" value="1"/>
</dbReference>
<name>A0A9P6LWF8_9FUNG</name>
<comment type="similarity">
    <text evidence="1">Belongs to the short-chain dehydrogenases/reductases (SDR) family.</text>
</comment>
<evidence type="ECO:0000313" key="4">
    <source>
        <dbReference type="EMBL" id="KAF9946530.1"/>
    </source>
</evidence>
<dbReference type="InterPro" id="IPR002347">
    <property type="entry name" value="SDR_fam"/>
</dbReference>
<keyword evidence="3" id="KW-0560">Oxidoreductase</keyword>
<evidence type="ECO:0000313" key="5">
    <source>
        <dbReference type="Proteomes" id="UP000749646"/>
    </source>
</evidence>
<dbReference type="Pfam" id="PF00106">
    <property type="entry name" value="adh_short"/>
    <property type="match status" value="1"/>
</dbReference>
<dbReference type="PANTHER" id="PTHR24320:SF282">
    <property type="entry name" value="WW DOMAIN-CONTAINING OXIDOREDUCTASE"/>
    <property type="match status" value="1"/>
</dbReference>